<keyword evidence="1 3" id="KW-0413">Isomerase</keyword>
<evidence type="ECO:0000313" key="3">
    <source>
        <dbReference type="EMBL" id="TVP41672.1"/>
    </source>
</evidence>
<gene>
    <name evidence="3" type="ORF">NARC_10078</name>
</gene>
<dbReference type="EMBL" id="VOAH01000001">
    <property type="protein sequence ID" value="TVP41672.1"/>
    <property type="molecule type" value="Genomic_DNA"/>
</dbReference>
<dbReference type="RefSeq" id="WP_144728270.1">
    <property type="nucleotide sequence ID" value="NZ_ML675578.1"/>
</dbReference>
<dbReference type="OrthoDB" id="372143at2157"/>
<dbReference type="SUPFAM" id="SSF51658">
    <property type="entry name" value="Xylose isomerase-like"/>
    <property type="match status" value="1"/>
</dbReference>
<feature type="domain" description="Xylose isomerase-like TIM barrel" evidence="2">
    <location>
        <begin position="24"/>
        <end position="255"/>
    </location>
</feature>
<dbReference type="AlphaFoldDB" id="A0A557SYJ9"/>
<dbReference type="Gene3D" id="3.20.20.150">
    <property type="entry name" value="Divalent-metal-dependent TIM barrel enzymes"/>
    <property type="match status" value="1"/>
</dbReference>
<dbReference type="Proteomes" id="UP000315289">
    <property type="component" value="Unassembled WGS sequence"/>
</dbReference>
<name>A0A557SYJ9_9ARCH</name>
<comment type="caution">
    <text evidence="3">The sequence shown here is derived from an EMBL/GenBank/DDBJ whole genome shotgun (WGS) entry which is preliminary data.</text>
</comment>
<evidence type="ECO:0000256" key="1">
    <source>
        <dbReference type="ARBA" id="ARBA00023235"/>
    </source>
</evidence>
<reference evidence="3 4" key="1">
    <citation type="journal article" date="2019" name="Front. Microbiol.">
        <title>Ammonia Oxidation by the Arctic Terrestrial Thaumarchaeote Candidatus Nitrosocosmicus arcticus Is Stimulated by Increasing Temperatures.</title>
        <authorList>
            <person name="Alves R.J.E."/>
            <person name="Kerou M."/>
            <person name="Zappe A."/>
            <person name="Bittner R."/>
            <person name="Abby S.S."/>
            <person name="Schmidt H.A."/>
            <person name="Pfeifer K."/>
            <person name="Schleper C."/>
        </authorList>
    </citation>
    <scope>NUCLEOTIDE SEQUENCE [LARGE SCALE GENOMIC DNA]</scope>
    <source>
        <strain evidence="3 4">Kfb</strain>
    </source>
</reference>
<accession>A0A557SYJ9</accession>
<organism evidence="3 4">
    <name type="scientific">Candidatus Nitrosocosmicus arcticus</name>
    <dbReference type="NCBI Taxonomy" id="2035267"/>
    <lineage>
        <taxon>Archaea</taxon>
        <taxon>Nitrososphaerota</taxon>
        <taxon>Nitrososphaeria</taxon>
        <taxon>Nitrososphaerales</taxon>
        <taxon>Nitrososphaeraceae</taxon>
        <taxon>Candidatus Nitrosocosmicus</taxon>
    </lineage>
</organism>
<dbReference type="PANTHER" id="PTHR43489:SF7">
    <property type="entry name" value="3-DEHYDRO-D-GULOSIDE 4-EPIMERASE-RELATED"/>
    <property type="match status" value="1"/>
</dbReference>
<dbReference type="Pfam" id="PF01261">
    <property type="entry name" value="AP_endonuc_2"/>
    <property type="match status" value="1"/>
</dbReference>
<dbReference type="PANTHER" id="PTHR43489">
    <property type="entry name" value="ISOMERASE"/>
    <property type="match status" value="1"/>
</dbReference>
<dbReference type="InterPro" id="IPR050417">
    <property type="entry name" value="Sugar_Epim/Isomerase"/>
</dbReference>
<dbReference type="InterPro" id="IPR013022">
    <property type="entry name" value="Xyl_isomerase-like_TIM-brl"/>
</dbReference>
<protein>
    <submittedName>
        <fullName evidence="3">Putative xylose isomerase domain protein TIM barrel</fullName>
    </submittedName>
</protein>
<sequence length="278" mass="32379">MIFSYSITLSSFLNIQKNDAETLENLSKLGLTEVELFGEPDDIDWKYFKDLLNSFEAKVISITGMWGRSSPNGWKRRLLSNDKSFLKYAEDYTLKCIKLCNYFGGKRINLCLFSDPIYSFDVTHRNVTEDNRIKVLESCVPLLNRLLKNAKEENVSLMIEPLNRYSTPYCCTYSDVIRLIDSCDDLKLMLDTFHMNIEEDSFEETIIKSQSSLTHMHFADNNRKMPGYGHIDFDTIIKTLKKVYYKGKISFEPTISDRNYFSAVKFGIDHVKKLDLKY</sequence>
<proteinExistence type="predicted"/>
<keyword evidence="4" id="KW-1185">Reference proteome</keyword>
<evidence type="ECO:0000313" key="4">
    <source>
        <dbReference type="Proteomes" id="UP000315289"/>
    </source>
</evidence>
<evidence type="ECO:0000259" key="2">
    <source>
        <dbReference type="Pfam" id="PF01261"/>
    </source>
</evidence>
<dbReference type="InterPro" id="IPR036237">
    <property type="entry name" value="Xyl_isomerase-like_sf"/>
</dbReference>
<dbReference type="GO" id="GO:0016853">
    <property type="term" value="F:isomerase activity"/>
    <property type="evidence" value="ECO:0007669"/>
    <property type="project" value="UniProtKB-KW"/>
</dbReference>